<gene>
    <name evidence="4" type="ORF">SAMN02745702_01916</name>
</gene>
<dbReference type="InterPro" id="IPR033399">
    <property type="entry name" value="TP_0789-like"/>
</dbReference>
<dbReference type="Proteomes" id="UP000189733">
    <property type="component" value="Unassembled WGS sequence"/>
</dbReference>
<organism evidence="4 5">
    <name type="scientific">Desulfobaculum bizertense DSM 18034</name>
    <dbReference type="NCBI Taxonomy" id="1121442"/>
    <lineage>
        <taxon>Bacteria</taxon>
        <taxon>Pseudomonadati</taxon>
        <taxon>Thermodesulfobacteriota</taxon>
        <taxon>Desulfovibrionia</taxon>
        <taxon>Desulfovibrionales</taxon>
        <taxon>Desulfovibrionaceae</taxon>
        <taxon>Desulfobaculum</taxon>
    </lineage>
</organism>
<dbReference type="CDD" id="cd16329">
    <property type="entry name" value="LolA_like"/>
    <property type="match status" value="1"/>
</dbReference>
<evidence type="ECO:0000313" key="4">
    <source>
        <dbReference type="EMBL" id="SKA73777.1"/>
    </source>
</evidence>
<evidence type="ECO:0000256" key="2">
    <source>
        <dbReference type="SAM" id="SignalP"/>
    </source>
</evidence>
<dbReference type="InterPro" id="IPR029046">
    <property type="entry name" value="LolA/LolB/LppX"/>
</dbReference>
<protein>
    <recommendedName>
        <fullName evidence="3">Uncharacterized protein TP-0789 domain-containing protein</fullName>
    </recommendedName>
</protein>
<reference evidence="4 5" key="1">
    <citation type="submission" date="2017-02" db="EMBL/GenBank/DDBJ databases">
        <authorList>
            <person name="Peterson S.W."/>
        </authorList>
    </citation>
    <scope>NUCLEOTIDE SEQUENCE [LARGE SCALE GENOMIC DNA]</scope>
    <source>
        <strain evidence="4 5">DSM 18034</strain>
    </source>
</reference>
<name>A0A1T4W9A8_9BACT</name>
<feature type="chain" id="PRO_5010534944" description="Uncharacterized protein TP-0789 domain-containing protein" evidence="2">
    <location>
        <begin position="20"/>
        <end position="253"/>
    </location>
</feature>
<evidence type="ECO:0000256" key="1">
    <source>
        <dbReference type="ARBA" id="ARBA00022729"/>
    </source>
</evidence>
<evidence type="ECO:0000259" key="3">
    <source>
        <dbReference type="Pfam" id="PF17131"/>
    </source>
</evidence>
<dbReference type="RefSeq" id="WP_078685188.1">
    <property type="nucleotide sequence ID" value="NZ_FUYA01000005.1"/>
</dbReference>
<proteinExistence type="predicted"/>
<dbReference type="EMBL" id="FUYA01000005">
    <property type="protein sequence ID" value="SKA73777.1"/>
    <property type="molecule type" value="Genomic_DNA"/>
</dbReference>
<dbReference type="SUPFAM" id="SSF89392">
    <property type="entry name" value="Prokaryotic lipoproteins and lipoprotein localization factors"/>
    <property type="match status" value="1"/>
</dbReference>
<dbReference type="AlphaFoldDB" id="A0A1T4W9A8"/>
<feature type="signal peptide" evidence="2">
    <location>
        <begin position="1"/>
        <end position="19"/>
    </location>
</feature>
<keyword evidence="1 2" id="KW-0732">Signal</keyword>
<dbReference type="Gene3D" id="2.50.20.10">
    <property type="entry name" value="Lipoprotein localisation LolA/LolB/LppX"/>
    <property type="match status" value="1"/>
</dbReference>
<evidence type="ECO:0000313" key="5">
    <source>
        <dbReference type="Proteomes" id="UP000189733"/>
    </source>
</evidence>
<sequence length="253" mass="28781">MRKYAIILFLVTVFFPATALSQAPSATQVIEKAWDYMRGKTSVSVIRMKVHREDWERNSTIKAWTEGRENSIFKIIAPAKDKDNGTLKLGTEMWTYNPKINRIVKIPPSMMSQSWMGSDFSNNDLSKADSILNDYTHKIASTQKENGHTIYTVVATPKPDAPVIWGQQTLTIRDDGILLAQVFHDEDLKVAKEMKTDKITELGGRPFPTRWTMRSSDAESEGDYTLLEYDSLSFDVPLKKSLFTLNALKKPLR</sequence>
<dbReference type="Pfam" id="PF17131">
    <property type="entry name" value="LolA_like"/>
    <property type="match status" value="1"/>
</dbReference>
<dbReference type="OrthoDB" id="357718at2"/>
<dbReference type="STRING" id="1121442.SAMN02745702_01916"/>
<accession>A0A1T4W9A8</accession>
<feature type="domain" description="Uncharacterized protein TP-0789" evidence="3">
    <location>
        <begin position="68"/>
        <end position="250"/>
    </location>
</feature>
<keyword evidence="5" id="KW-1185">Reference proteome</keyword>